<dbReference type="Proteomes" id="UP000193804">
    <property type="component" value="Unassembled WGS sequence"/>
</dbReference>
<organism evidence="2 3">
    <name type="scientific">Marivirga sericea</name>
    <dbReference type="NCBI Taxonomy" id="1028"/>
    <lineage>
        <taxon>Bacteria</taxon>
        <taxon>Pseudomonadati</taxon>
        <taxon>Bacteroidota</taxon>
        <taxon>Cytophagia</taxon>
        <taxon>Cytophagales</taxon>
        <taxon>Marivirgaceae</taxon>
        <taxon>Marivirga</taxon>
    </lineage>
</organism>
<protein>
    <submittedName>
        <fullName evidence="2">Uncharacterized protein</fullName>
    </submittedName>
</protein>
<dbReference type="Pfam" id="PF20181">
    <property type="entry name" value="DUF6544"/>
    <property type="match status" value="1"/>
</dbReference>
<keyword evidence="1" id="KW-0472">Membrane</keyword>
<feature type="transmembrane region" description="Helical" evidence="1">
    <location>
        <begin position="6"/>
        <end position="27"/>
    </location>
</feature>
<evidence type="ECO:0000313" key="2">
    <source>
        <dbReference type="EMBL" id="SMG09052.1"/>
    </source>
</evidence>
<evidence type="ECO:0000256" key="1">
    <source>
        <dbReference type="SAM" id="Phobius"/>
    </source>
</evidence>
<gene>
    <name evidence="2" type="ORF">SAMN05661096_00183</name>
</gene>
<feature type="transmembrane region" description="Helical" evidence="1">
    <location>
        <begin position="39"/>
        <end position="58"/>
    </location>
</feature>
<feature type="transmembrane region" description="Helical" evidence="1">
    <location>
        <begin position="64"/>
        <end position="84"/>
    </location>
</feature>
<reference evidence="3" key="1">
    <citation type="submission" date="2017-04" db="EMBL/GenBank/DDBJ databases">
        <authorList>
            <person name="Varghese N."/>
            <person name="Submissions S."/>
        </authorList>
    </citation>
    <scope>NUCLEOTIDE SEQUENCE [LARGE SCALE GENOMIC DNA]</scope>
    <source>
        <strain evidence="3">DSM 4125</strain>
    </source>
</reference>
<dbReference type="AlphaFoldDB" id="A0A1X7I4A2"/>
<keyword evidence="1" id="KW-0812">Transmembrane</keyword>
<keyword evidence="3" id="KW-1185">Reference proteome</keyword>
<dbReference type="EMBL" id="FXAW01000001">
    <property type="protein sequence ID" value="SMG09052.1"/>
    <property type="molecule type" value="Genomic_DNA"/>
</dbReference>
<evidence type="ECO:0000313" key="3">
    <source>
        <dbReference type="Proteomes" id="UP000193804"/>
    </source>
</evidence>
<accession>A0A1X7I4A2</accession>
<dbReference type="InterPro" id="IPR046674">
    <property type="entry name" value="DUF6544"/>
</dbReference>
<dbReference type="OrthoDB" id="9786534at2"/>
<name>A0A1X7I4A2_9BACT</name>
<dbReference type="RefSeq" id="WP_085515206.1">
    <property type="nucleotide sequence ID" value="NZ_FXAW01000001.1"/>
</dbReference>
<sequence>MRIAFLIIVFIHGLLHILGFLKGVGIYEVKELSLPISKLLAILWLLASFLLLLYGITFLLSTQYAWLVGCIALVLSQILIMLFWNDAKFGTLPNVLILIVCILSYGQFHFHKMTTRESASLLNQNQPSKAKIVTPNEIEALPIPVKTWLQNSGAVGKPFITKGKVIQEAKMKMKPEQEDWMDAKAVQYSTIDTPGFIWIVDVKMNALLNFQGRDQFKNGKGEMLIKLNSLFNVVNEEGKKLDEGTMQRYLGEMVWFPSLALSEYITWEKINDTTALATMDYKGTNASGTFYFNSAGDFVKFATFRFRDNEENSRRFEWILKVDRYKTFEGIKVPSSMSATWKLENRDWTWLRLEIKDLKYNENTVSE</sequence>
<keyword evidence="1" id="KW-1133">Transmembrane helix</keyword>
<feature type="transmembrane region" description="Helical" evidence="1">
    <location>
        <begin position="91"/>
        <end position="110"/>
    </location>
</feature>
<proteinExistence type="predicted"/>